<evidence type="ECO:0000256" key="2">
    <source>
        <dbReference type="SAM" id="MobiDB-lite"/>
    </source>
</evidence>
<feature type="domain" description="RRM" evidence="3">
    <location>
        <begin position="4"/>
        <end position="81"/>
    </location>
</feature>
<dbReference type="InterPro" id="IPR048289">
    <property type="entry name" value="RRM2_NsCP33-like"/>
</dbReference>
<accession>A0ABP8V4A1</accession>
<evidence type="ECO:0000256" key="1">
    <source>
        <dbReference type="ARBA" id="ARBA00022884"/>
    </source>
</evidence>
<keyword evidence="5" id="KW-1185">Reference proteome</keyword>
<dbReference type="InterPro" id="IPR052462">
    <property type="entry name" value="SLIRP/GR-RBP-like"/>
</dbReference>
<comment type="caution">
    <text evidence="4">The sequence shown here is derived from an EMBL/GenBank/DDBJ whole genome shotgun (WGS) entry which is preliminary data.</text>
</comment>
<reference evidence="5" key="1">
    <citation type="journal article" date="2019" name="Int. J. Syst. Evol. Microbiol.">
        <title>The Global Catalogue of Microorganisms (GCM) 10K type strain sequencing project: providing services to taxonomists for standard genome sequencing and annotation.</title>
        <authorList>
            <consortium name="The Broad Institute Genomics Platform"/>
            <consortium name="The Broad Institute Genome Sequencing Center for Infectious Disease"/>
            <person name="Wu L."/>
            <person name="Ma J."/>
        </authorList>
    </citation>
    <scope>NUCLEOTIDE SEQUENCE [LARGE SCALE GENOMIC DNA]</scope>
    <source>
        <strain evidence="5">JCM 17805</strain>
    </source>
</reference>
<proteinExistence type="predicted"/>
<evidence type="ECO:0000313" key="4">
    <source>
        <dbReference type="EMBL" id="GAA4650374.1"/>
    </source>
</evidence>
<keyword evidence="1" id="KW-0694">RNA-binding</keyword>
<dbReference type="EMBL" id="BAABFL010000390">
    <property type="protein sequence ID" value="GAA4650374.1"/>
    <property type="molecule type" value="Genomic_DNA"/>
</dbReference>
<dbReference type="RefSeq" id="WP_345196539.1">
    <property type="nucleotide sequence ID" value="NZ_BAABFL010000390.1"/>
</dbReference>
<organism evidence="4 5">
    <name type="scientific">Kistimonas scapharcae</name>
    <dbReference type="NCBI Taxonomy" id="1036133"/>
    <lineage>
        <taxon>Bacteria</taxon>
        <taxon>Pseudomonadati</taxon>
        <taxon>Pseudomonadota</taxon>
        <taxon>Gammaproteobacteria</taxon>
        <taxon>Oceanospirillales</taxon>
        <taxon>Endozoicomonadaceae</taxon>
        <taxon>Kistimonas</taxon>
    </lineage>
</organism>
<feature type="region of interest" description="Disordered" evidence="2">
    <location>
        <begin position="77"/>
        <end position="101"/>
    </location>
</feature>
<dbReference type="InterPro" id="IPR000504">
    <property type="entry name" value="RRM_dom"/>
</dbReference>
<dbReference type="InterPro" id="IPR012677">
    <property type="entry name" value="Nucleotide-bd_a/b_plait_sf"/>
</dbReference>
<name>A0ABP8V4A1_9GAMM</name>
<dbReference type="Pfam" id="PF00076">
    <property type="entry name" value="RRM_1"/>
    <property type="match status" value="1"/>
</dbReference>
<evidence type="ECO:0000313" key="5">
    <source>
        <dbReference type="Proteomes" id="UP001500604"/>
    </source>
</evidence>
<dbReference type="PANTHER" id="PTHR48027">
    <property type="entry name" value="HETEROGENEOUS NUCLEAR RIBONUCLEOPROTEIN 87F-RELATED"/>
    <property type="match status" value="1"/>
</dbReference>
<dbReference type="SMART" id="SM00360">
    <property type="entry name" value="RRM"/>
    <property type="match status" value="1"/>
</dbReference>
<dbReference type="Gene3D" id="3.30.70.330">
    <property type="match status" value="1"/>
</dbReference>
<dbReference type="InterPro" id="IPR035979">
    <property type="entry name" value="RBD_domain_sf"/>
</dbReference>
<dbReference type="CDD" id="cd21608">
    <property type="entry name" value="RRM2_NsCP33_like"/>
    <property type="match status" value="1"/>
</dbReference>
<dbReference type="SUPFAM" id="SSF54928">
    <property type="entry name" value="RNA-binding domain, RBD"/>
    <property type="match status" value="1"/>
</dbReference>
<dbReference type="PROSITE" id="PS50102">
    <property type="entry name" value="RRM"/>
    <property type="match status" value="1"/>
</dbReference>
<dbReference type="Proteomes" id="UP001500604">
    <property type="component" value="Unassembled WGS sequence"/>
</dbReference>
<gene>
    <name evidence="4" type="ORF">GCM10023116_26570</name>
</gene>
<protein>
    <recommendedName>
        <fullName evidence="3">RRM domain-containing protein</fullName>
    </recommendedName>
</protein>
<sequence length="101" mass="11076">MQRKKLFVGNLDFSVTDEDLMEAFSPFGTIEEARVITDHESGRSRGFAFVTFSTEESAESALTLDGQALNGRDMRVSIATERSKNDRGNGGRGGPGGRKRF</sequence>
<evidence type="ECO:0000259" key="3">
    <source>
        <dbReference type="PROSITE" id="PS50102"/>
    </source>
</evidence>
<feature type="compositionally biased region" description="Gly residues" evidence="2">
    <location>
        <begin position="90"/>
        <end position="101"/>
    </location>
</feature>